<organism evidence="1 2">
    <name type="scientific">Streptomyces cupreus</name>
    <dbReference type="NCBI Taxonomy" id="2759956"/>
    <lineage>
        <taxon>Bacteria</taxon>
        <taxon>Bacillati</taxon>
        <taxon>Actinomycetota</taxon>
        <taxon>Actinomycetes</taxon>
        <taxon>Kitasatosporales</taxon>
        <taxon>Streptomycetaceae</taxon>
        <taxon>Streptomyces</taxon>
    </lineage>
</organism>
<reference evidence="1 2" key="1">
    <citation type="submission" date="2020-08" db="EMBL/GenBank/DDBJ databases">
        <title>Streptomyces sp. PSKA01 genome sequencing and assembly.</title>
        <authorList>
            <person name="Mandal S."/>
            <person name="Maiti P.K."/>
            <person name="Das P."/>
        </authorList>
    </citation>
    <scope>NUCLEOTIDE SEQUENCE [LARGE SCALE GENOMIC DNA]</scope>
    <source>
        <strain evidence="1 2">PSKA01</strain>
    </source>
</reference>
<dbReference type="PANTHER" id="PTHR31299">
    <property type="entry name" value="ESTERASE, PUTATIVE (AFU_ORTHOLOGUE AFUA_1G05850)-RELATED"/>
    <property type="match status" value="1"/>
</dbReference>
<dbReference type="Proteomes" id="UP000584670">
    <property type="component" value="Unassembled WGS sequence"/>
</dbReference>
<name>A0A7X1JB77_9ACTN</name>
<sequence>MIRLTDMRKDFHDLPVASCAVLALGEPTHREPAFGWVRNELFARLTRLGFHSIALETDRVAALRVDDFVKGGYGDLDEVAREGFSHGFGNLETNRRLVAWMRDHNASLPPEEQLTFHGFDVPTETTSAPSPRRCLEHARDYLGLDLDLTGLFGADEQWSRTEAVMDPAMSVGATPEAERLRSLADDMLTLLHSNAAERIAQTSRAEWLRARTHLTAGLGLLRYHWQAAQRVENNTRLSRLFATRDALMAQNLLDIRSIEGRRGATLVFAHNVHLQRTPSTWSLGDLRVGWPGAGTVVAPLLGEQYIFVAGSLGRSEAIGLGDPEPGTYESVLQDRVTDWALTPTGTVAAARTRTDTTPQQGYFPLDQALLDTTDAVLHVRDGAAVTRSGDLLRAPAGAGSEH</sequence>
<evidence type="ECO:0000313" key="1">
    <source>
        <dbReference type="EMBL" id="MBC2906542.1"/>
    </source>
</evidence>
<dbReference type="EMBL" id="JACMSF010000053">
    <property type="protein sequence ID" value="MBC2906542.1"/>
    <property type="molecule type" value="Genomic_DNA"/>
</dbReference>
<dbReference type="GO" id="GO:0046677">
    <property type="term" value="P:response to antibiotic"/>
    <property type="evidence" value="ECO:0007669"/>
    <property type="project" value="InterPro"/>
</dbReference>
<dbReference type="SUPFAM" id="SSF159501">
    <property type="entry name" value="EreA/ChaN-like"/>
    <property type="match status" value="1"/>
</dbReference>
<dbReference type="Gene3D" id="3.30.1870.10">
    <property type="entry name" value="EreA-like, domain 2"/>
    <property type="match status" value="1"/>
</dbReference>
<accession>A0A7X1JB77</accession>
<dbReference type="RefSeq" id="WP_186286462.1">
    <property type="nucleotide sequence ID" value="NZ_JACMSF010000053.1"/>
</dbReference>
<dbReference type="InterPro" id="IPR007815">
    <property type="entry name" value="Emycin_Estase"/>
</dbReference>
<dbReference type="CDD" id="cd14728">
    <property type="entry name" value="Ere-like"/>
    <property type="match status" value="1"/>
</dbReference>
<comment type="caution">
    <text evidence="1">The sequence shown here is derived from an EMBL/GenBank/DDBJ whole genome shotgun (WGS) entry which is preliminary data.</text>
</comment>
<protein>
    <submittedName>
        <fullName evidence="1">Erythromycin esterase family protein</fullName>
    </submittedName>
</protein>
<evidence type="ECO:0000313" key="2">
    <source>
        <dbReference type="Proteomes" id="UP000584670"/>
    </source>
</evidence>
<dbReference type="InterPro" id="IPR052036">
    <property type="entry name" value="Hydrolase/PRTase-associated"/>
</dbReference>
<dbReference type="Pfam" id="PF05139">
    <property type="entry name" value="Erythro_esteras"/>
    <property type="match status" value="1"/>
</dbReference>
<proteinExistence type="predicted"/>
<dbReference type="PANTHER" id="PTHR31299:SF0">
    <property type="entry name" value="ESTERASE, PUTATIVE (AFU_ORTHOLOGUE AFUA_1G05850)-RELATED"/>
    <property type="match status" value="1"/>
</dbReference>
<gene>
    <name evidence="1" type="ORF">H4N64_34420</name>
</gene>
<keyword evidence="2" id="KW-1185">Reference proteome</keyword>
<dbReference type="AlphaFoldDB" id="A0A7X1JB77"/>